<dbReference type="Proteomes" id="UP000886757">
    <property type="component" value="Unassembled WGS sequence"/>
</dbReference>
<dbReference type="EMBL" id="DVGK01000083">
    <property type="protein sequence ID" value="HIR13758.1"/>
    <property type="molecule type" value="Genomic_DNA"/>
</dbReference>
<evidence type="ECO:0000256" key="1">
    <source>
        <dbReference type="ARBA" id="ARBA00004496"/>
    </source>
</evidence>
<evidence type="ECO:0000313" key="6">
    <source>
        <dbReference type="Proteomes" id="UP000886757"/>
    </source>
</evidence>
<dbReference type="GO" id="GO:0009401">
    <property type="term" value="P:phosphoenolpyruvate-dependent sugar phosphotransferase system"/>
    <property type="evidence" value="ECO:0007669"/>
    <property type="project" value="UniProtKB-KW"/>
</dbReference>
<gene>
    <name evidence="5" type="ORF">IAB31_07530</name>
</gene>
<dbReference type="InterPro" id="IPR050399">
    <property type="entry name" value="HPr"/>
</dbReference>
<accession>A0A9D1AC07</accession>
<dbReference type="AlphaFoldDB" id="A0A9D1AC07"/>
<dbReference type="SUPFAM" id="SSF55594">
    <property type="entry name" value="HPr-like"/>
    <property type="match status" value="1"/>
</dbReference>
<dbReference type="GO" id="GO:0005737">
    <property type="term" value="C:cytoplasm"/>
    <property type="evidence" value="ECO:0007669"/>
    <property type="project" value="UniProtKB-SubCell"/>
</dbReference>
<name>A0A9D1AC07_9FIRM</name>
<dbReference type="Pfam" id="PF00381">
    <property type="entry name" value="PTS-HPr"/>
    <property type="match status" value="1"/>
</dbReference>
<comment type="caution">
    <text evidence="5">The sequence shown here is derived from an EMBL/GenBank/DDBJ whole genome shotgun (WGS) entry which is preliminary data.</text>
</comment>
<evidence type="ECO:0000313" key="5">
    <source>
        <dbReference type="EMBL" id="HIR13758.1"/>
    </source>
</evidence>
<protein>
    <submittedName>
        <fullName evidence="5">HPr family phosphocarrier protein</fullName>
    </submittedName>
</protein>
<dbReference type="PANTHER" id="PTHR33705:SF2">
    <property type="entry name" value="PHOSPHOCARRIER PROTEIN NPR"/>
    <property type="match status" value="1"/>
</dbReference>
<dbReference type="NCBIfam" id="TIGR01003">
    <property type="entry name" value="PTS_HPr_family"/>
    <property type="match status" value="1"/>
</dbReference>
<dbReference type="PROSITE" id="PS51350">
    <property type="entry name" value="PTS_HPR_DOM"/>
    <property type="match status" value="1"/>
</dbReference>
<evidence type="ECO:0000259" key="4">
    <source>
        <dbReference type="PROSITE" id="PS51350"/>
    </source>
</evidence>
<dbReference type="CDD" id="cd00367">
    <property type="entry name" value="PTS-HPr_like"/>
    <property type="match status" value="1"/>
</dbReference>
<dbReference type="InterPro" id="IPR000032">
    <property type="entry name" value="HPr-like"/>
</dbReference>
<feature type="domain" description="HPr" evidence="4">
    <location>
        <begin position="1"/>
        <end position="88"/>
    </location>
</feature>
<reference evidence="5" key="2">
    <citation type="journal article" date="2021" name="PeerJ">
        <title>Extensive microbial diversity within the chicken gut microbiome revealed by metagenomics and culture.</title>
        <authorList>
            <person name="Gilroy R."/>
            <person name="Ravi A."/>
            <person name="Getino M."/>
            <person name="Pursley I."/>
            <person name="Horton D.L."/>
            <person name="Alikhan N.F."/>
            <person name="Baker D."/>
            <person name="Gharbi K."/>
            <person name="Hall N."/>
            <person name="Watson M."/>
            <person name="Adriaenssens E.M."/>
            <person name="Foster-Nyarko E."/>
            <person name="Jarju S."/>
            <person name="Secka A."/>
            <person name="Antonio M."/>
            <person name="Oren A."/>
            <person name="Chaudhuri R.R."/>
            <person name="La Ragione R."/>
            <person name="Hildebrand F."/>
            <person name="Pallen M.J."/>
        </authorList>
    </citation>
    <scope>NUCLEOTIDE SEQUENCE</scope>
    <source>
        <strain evidence="5">ChiSjej4B22-8148</strain>
    </source>
</reference>
<keyword evidence="2" id="KW-0963">Cytoplasm</keyword>
<dbReference type="PANTHER" id="PTHR33705">
    <property type="entry name" value="PHOSPHOCARRIER PROTEIN HPR"/>
    <property type="match status" value="1"/>
</dbReference>
<proteinExistence type="predicted"/>
<keyword evidence="3" id="KW-0598">Phosphotransferase system</keyword>
<dbReference type="InterPro" id="IPR035895">
    <property type="entry name" value="HPr-like_sf"/>
</dbReference>
<organism evidence="5 6">
    <name type="scientific">Candidatus Choladousia intestinavium</name>
    <dbReference type="NCBI Taxonomy" id="2840727"/>
    <lineage>
        <taxon>Bacteria</taxon>
        <taxon>Bacillati</taxon>
        <taxon>Bacillota</taxon>
        <taxon>Clostridia</taxon>
        <taxon>Lachnospirales</taxon>
        <taxon>Lachnospiraceae</taxon>
        <taxon>Lachnospiraceae incertae sedis</taxon>
        <taxon>Candidatus Choladousia</taxon>
    </lineage>
</organism>
<comment type="subcellular location">
    <subcellularLocation>
        <location evidence="1">Cytoplasm</location>
    </subcellularLocation>
</comment>
<dbReference type="PRINTS" id="PR00107">
    <property type="entry name" value="PHOSPHOCPHPR"/>
</dbReference>
<dbReference type="Gene3D" id="3.30.1340.10">
    <property type="entry name" value="HPr-like"/>
    <property type="match status" value="1"/>
</dbReference>
<sequence length="88" mass="9966">MVRQKITVSNKDGLHMRPASELCKKALGYDSKITLRFRNKEFNAKSLLSILSACVQRENEIEIECSGSDEEEAMKGIAELIQKGFEEM</sequence>
<evidence type="ECO:0000256" key="2">
    <source>
        <dbReference type="ARBA" id="ARBA00022490"/>
    </source>
</evidence>
<evidence type="ECO:0000256" key="3">
    <source>
        <dbReference type="ARBA" id="ARBA00022683"/>
    </source>
</evidence>
<reference evidence="5" key="1">
    <citation type="submission" date="2020-10" db="EMBL/GenBank/DDBJ databases">
        <authorList>
            <person name="Gilroy R."/>
        </authorList>
    </citation>
    <scope>NUCLEOTIDE SEQUENCE</scope>
    <source>
        <strain evidence="5">ChiSjej4B22-8148</strain>
    </source>
</reference>